<dbReference type="Gene3D" id="3.30.70.20">
    <property type="match status" value="1"/>
</dbReference>
<dbReference type="GO" id="GO:0046872">
    <property type="term" value="F:metal ion binding"/>
    <property type="evidence" value="ECO:0007669"/>
    <property type="project" value="UniProtKB-KW"/>
</dbReference>
<keyword evidence="2" id="KW-0479">Metal-binding</keyword>
<dbReference type="SUPFAM" id="SSF54862">
    <property type="entry name" value="4Fe-4S ferredoxins"/>
    <property type="match status" value="1"/>
</dbReference>
<dbReference type="PROSITE" id="PS51379">
    <property type="entry name" value="4FE4S_FER_2"/>
    <property type="match status" value="2"/>
</dbReference>
<name>A0A101I1Y7_UNCT6</name>
<evidence type="ECO:0000256" key="1">
    <source>
        <dbReference type="ARBA" id="ARBA00022485"/>
    </source>
</evidence>
<dbReference type="InterPro" id="IPR017896">
    <property type="entry name" value="4Fe4S_Fe-S-bd"/>
</dbReference>
<dbReference type="PANTHER" id="PTHR43687:SF2">
    <property type="entry name" value="FERREDOXIN 3"/>
    <property type="match status" value="1"/>
</dbReference>
<organism evidence="6 7">
    <name type="scientific">candidate division TA06 bacterium 34_109</name>
    <dbReference type="NCBI Taxonomy" id="1635277"/>
    <lineage>
        <taxon>Bacteria</taxon>
        <taxon>Bacteria division TA06</taxon>
    </lineage>
</organism>
<dbReference type="EMBL" id="LGGX01000010">
    <property type="protein sequence ID" value="KUK86909.1"/>
    <property type="molecule type" value="Genomic_DNA"/>
</dbReference>
<proteinExistence type="predicted"/>
<feature type="domain" description="4Fe-4S ferredoxin-type" evidence="5">
    <location>
        <begin position="45"/>
        <end position="75"/>
    </location>
</feature>
<protein>
    <submittedName>
        <fullName evidence="6">4Fe-4S ferredoxin</fullName>
    </submittedName>
</protein>
<dbReference type="Pfam" id="PF12838">
    <property type="entry name" value="Fer4_7"/>
    <property type="match status" value="1"/>
</dbReference>
<dbReference type="PANTHER" id="PTHR43687">
    <property type="entry name" value="ADENYLYLSULFATE REDUCTASE, BETA SUBUNIT"/>
    <property type="match status" value="1"/>
</dbReference>
<accession>A0A101I1Y7</accession>
<gene>
    <name evidence="6" type="ORF">XE03_1127</name>
</gene>
<keyword evidence="1" id="KW-0004">4Fe-4S</keyword>
<evidence type="ECO:0000313" key="6">
    <source>
        <dbReference type="EMBL" id="KUK86909.1"/>
    </source>
</evidence>
<dbReference type="AlphaFoldDB" id="A0A101I1Y7"/>
<dbReference type="InterPro" id="IPR050572">
    <property type="entry name" value="Fe-S_Ferredoxin"/>
</dbReference>
<keyword evidence="4" id="KW-0411">Iron-sulfur</keyword>
<dbReference type="InterPro" id="IPR017900">
    <property type="entry name" value="4Fe4S_Fe_S_CS"/>
</dbReference>
<evidence type="ECO:0000256" key="4">
    <source>
        <dbReference type="ARBA" id="ARBA00023014"/>
    </source>
</evidence>
<sequence length="105" mass="11952">MNWKGVPREEIEWAPTIASDKCTGCGMCVTSCGKNVFDFDKENRKAIVARPKDCMVGCTSCSVWCVFDAITFPDPKYVKDLIKKRGVLVFAKKQLEERLKNEERL</sequence>
<comment type="caution">
    <text evidence="6">The sequence shown here is derived from an EMBL/GenBank/DDBJ whole genome shotgun (WGS) entry which is preliminary data.</text>
</comment>
<feature type="domain" description="4Fe-4S ferredoxin-type" evidence="5">
    <location>
        <begin position="13"/>
        <end position="42"/>
    </location>
</feature>
<evidence type="ECO:0000259" key="5">
    <source>
        <dbReference type="PROSITE" id="PS51379"/>
    </source>
</evidence>
<reference evidence="7" key="1">
    <citation type="journal article" date="2015" name="MBio">
        <title>Genome-Resolved Metagenomic Analysis Reveals Roles for Candidate Phyla and Other Microbial Community Members in Biogeochemical Transformations in Oil Reservoirs.</title>
        <authorList>
            <person name="Hu P."/>
            <person name="Tom L."/>
            <person name="Singh A."/>
            <person name="Thomas B.C."/>
            <person name="Baker B.J."/>
            <person name="Piceno Y.M."/>
            <person name="Andersen G.L."/>
            <person name="Banfield J.F."/>
        </authorList>
    </citation>
    <scope>NUCLEOTIDE SEQUENCE [LARGE SCALE GENOMIC DNA]</scope>
</reference>
<evidence type="ECO:0000256" key="2">
    <source>
        <dbReference type="ARBA" id="ARBA00022723"/>
    </source>
</evidence>
<dbReference type="GO" id="GO:0051539">
    <property type="term" value="F:4 iron, 4 sulfur cluster binding"/>
    <property type="evidence" value="ECO:0007669"/>
    <property type="project" value="UniProtKB-KW"/>
</dbReference>
<evidence type="ECO:0000256" key="3">
    <source>
        <dbReference type="ARBA" id="ARBA00023004"/>
    </source>
</evidence>
<dbReference type="Proteomes" id="UP000053467">
    <property type="component" value="Unassembled WGS sequence"/>
</dbReference>
<evidence type="ECO:0000313" key="7">
    <source>
        <dbReference type="Proteomes" id="UP000053467"/>
    </source>
</evidence>
<dbReference type="PROSITE" id="PS00198">
    <property type="entry name" value="4FE4S_FER_1"/>
    <property type="match status" value="1"/>
</dbReference>
<keyword evidence="3" id="KW-0408">Iron</keyword>